<evidence type="ECO:0000313" key="1">
    <source>
        <dbReference type="EMBL" id="KAJ4759185.1"/>
    </source>
</evidence>
<dbReference type="EMBL" id="JAMFTS010000004">
    <property type="protein sequence ID" value="KAJ4759185.1"/>
    <property type="molecule type" value="Genomic_DNA"/>
</dbReference>
<sequence>MDRWTGLLNVSLSKGSAGPFFTIAASLLLSPSKTLAVPSTNAIFFRGDRVEGTGDAVIERLSDSKNLLDTMLSKFQHSAVNAWVVEASTYNGAFAVYKEMIPSVNSRGEPKGYDPTGFPASSSIVSIISACINQIQDQLSVNTLKESIQPASSSKTIILGFSKGGIVVNQLVTELAYLATQHARNSSGTDVPQISDCCMFPTSSEGFLNSISEFHYIDVGLNCSGAYLTDKSIFRNLSNYVVNNDKYIRFFLHGTPRQWCDPYRPWIRQEKDLMLHLLSEECSRSEGKLKVIERLYCGDKNSSLRMHFEIIDAIDLG</sequence>
<reference evidence="1" key="1">
    <citation type="submission" date="2022-08" db="EMBL/GenBank/DDBJ databases">
        <authorList>
            <person name="Marques A."/>
        </authorList>
    </citation>
    <scope>NUCLEOTIDE SEQUENCE</scope>
    <source>
        <strain evidence="1">RhyPub2mFocal</strain>
        <tissue evidence="1">Leaves</tissue>
    </source>
</reference>
<proteinExistence type="predicted"/>
<dbReference type="Proteomes" id="UP001140206">
    <property type="component" value="Chromosome 4"/>
</dbReference>
<evidence type="ECO:0000313" key="2">
    <source>
        <dbReference type="Proteomes" id="UP001140206"/>
    </source>
</evidence>
<organism evidence="1 2">
    <name type="scientific">Rhynchospora pubera</name>
    <dbReference type="NCBI Taxonomy" id="906938"/>
    <lineage>
        <taxon>Eukaryota</taxon>
        <taxon>Viridiplantae</taxon>
        <taxon>Streptophyta</taxon>
        <taxon>Embryophyta</taxon>
        <taxon>Tracheophyta</taxon>
        <taxon>Spermatophyta</taxon>
        <taxon>Magnoliopsida</taxon>
        <taxon>Liliopsida</taxon>
        <taxon>Poales</taxon>
        <taxon>Cyperaceae</taxon>
        <taxon>Cyperoideae</taxon>
        <taxon>Rhynchosporeae</taxon>
        <taxon>Rhynchospora</taxon>
    </lineage>
</organism>
<accession>A0AAV8CT69</accession>
<name>A0AAV8CT69_9POAL</name>
<dbReference type="GO" id="GO:0005739">
    <property type="term" value="C:mitochondrion"/>
    <property type="evidence" value="ECO:0007669"/>
    <property type="project" value="TreeGrafter"/>
</dbReference>
<dbReference type="Pfam" id="PF10561">
    <property type="entry name" value="C2orf69"/>
    <property type="match status" value="1"/>
</dbReference>
<dbReference type="PANTHER" id="PTHR31296:SF1">
    <property type="entry name" value="MITOCHONDRIAL PROTEIN C2ORF69"/>
    <property type="match status" value="1"/>
</dbReference>
<protein>
    <submittedName>
        <fullName evidence="1">Uncharacterized protein</fullName>
    </submittedName>
</protein>
<comment type="caution">
    <text evidence="1">The sequence shown here is derived from an EMBL/GenBank/DDBJ whole genome shotgun (WGS) entry which is preliminary data.</text>
</comment>
<dbReference type="AlphaFoldDB" id="A0AAV8CT69"/>
<dbReference type="PANTHER" id="PTHR31296">
    <property type="entry name" value="UPF0565 PROTEIN C2ORF69"/>
    <property type="match status" value="1"/>
</dbReference>
<keyword evidence="2" id="KW-1185">Reference proteome</keyword>
<gene>
    <name evidence="1" type="ORF">LUZ62_069560</name>
</gene>
<dbReference type="InterPro" id="IPR018881">
    <property type="entry name" value="C2orf69_mit"/>
</dbReference>